<organism evidence="1 2">
    <name type="scientific">Nitratireductor arenosus</name>
    <dbReference type="NCBI Taxonomy" id="2682096"/>
    <lineage>
        <taxon>Bacteria</taxon>
        <taxon>Pseudomonadati</taxon>
        <taxon>Pseudomonadota</taxon>
        <taxon>Alphaproteobacteria</taxon>
        <taxon>Hyphomicrobiales</taxon>
        <taxon>Phyllobacteriaceae</taxon>
        <taxon>Nitratireductor</taxon>
    </lineage>
</organism>
<dbReference type="Pfam" id="PF03745">
    <property type="entry name" value="DUF309"/>
    <property type="match status" value="1"/>
</dbReference>
<dbReference type="Proteomes" id="UP000463224">
    <property type="component" value="Unassembled WGS sequence"/>
</dbReference>
<sequence>MSDRIFSQAGALPLPDTAFVPGVTRRPESGVFIDVADAAPETTDPAGWADNQAWLYGFALYGNGFFWEAHEVWEPVWMGLRPNSAERMLVQGMIQLANCCLKLGMGRPRAAARLAHHAADCLWNAGHGRTARVMGVDVAQLAEASVAYAVAIDAEAGSGALERLVARRPVLEWKL</sequence>
<dbReference type="AlphaFoldDB" id="A0A844QIL0"/>
<dbReference type="InterPro" id="IPR023203">
    <property type="entry name" value="TTHA0068_sf"/>
</dbReference>
<dbReference type="InterPro" id="IPR005500">
    <property type="entry name" value="DUF309"/>
</dbReference>
<dbReference type="Gene3D" id="1.10.3450.10">
    <property type="entry name" value="TTHA0068-like"/>
    <property type="match status" value="1"/>
</dbReference>
<name>A0A844QIL0_9HYPH</name>
<evidence type="ECO:0000313" key="2">
    <source>
        <dbReference type="Proteomes" id="UP000463224"/>
    </source>
</evidence>
<proteinExistence type="predicted"/>
<gene>
    <name evidence="1" type="ORF">GN330_17945</name>
</gene>
<dbReference type="EMBL" id="WPHG01000004">
    <property type="protein sequence ID" value="MVA99135.1"/>
    <property type="molecule type" value="Genomic_DNA"/>
</dbReference>
<dbReference type="RefSeq" id="WP_156714090.1">
    <property type="nucleotide sequence ID" value="NZ_WPHG01000004.1"/>
</dbReference>
<comment type="caution">
    <text evidence="1">The sequence shown here is derived from an EMBL/GenBank/DDBJ whole genome shotgun (WGS) entry which is preliminary data.</text>
</comment>
<accession>A0A844QIL0</accession>
<reference evidence="1 2" key="1">
    <citation type="submission" date="2019-12" db="EMBL/GenBank/DDBJ databases">
        <title>Nitratireductor arenosus sp. nov., Isolated from sea sand, Jeju island, South Korea.</title>
        <authorList>
            <person name="Kim W."/>
        </authorList>
    </citation>
    <scope>NUCLEOTIDE SEQUENCE [LARGE SCALE GENOMIC DNA]</scope>
    <source>
        <strain evidence="1 2">CAU 1489</strain>
    </source>
</reference>
<dbReference type="SUPFAM" id="SSF140663">
    <property type="entry name" value="TTHA0068-like"/>
    <property type="match status" value="1"/>
</dbReference>
<protein>
    <submittedName>
        <fullName evidence="1">DUF309 domain-containing protein</fullName>
    </submittedName>
</protein>
<keyword evidence="2" id="KW-1185">Reference proteome</keyword>
<evidence type="ECO:0000313" key="1">
    <source>
        <dbReference type="EMBL" id="MVA99135.1"/>
    </source>
</evidence>